<dbReference type="GO" id="GO:0020037">
    <property type="term" value="F:heme binding"/>
    <property type="evidence" value="ECO:0007669"/>
    <property type="project" value="InterPro"/>
</dbReference>
<dbReference type="eggNOG" id="COG3474">
    <property type="taxonomic scope" value="Bacteria"/>
</dbReference>
<evidence type="ECO:0000256" key="1">
    <source>
        <dbReference type="ARBA" id="ARBA00022617"/>
    </source>
</evidence>
<dbReference type="STRING" id="595537.Varpa_3012"/>
<proteinExistence type="predicted"/>
<dbReference type="EMBL" id="CP002417">
    <property type="protein sequence ID" value="ADU37199.1"/>
    <property type="molecule type" value="Genomic_DNA"/>
</dbReference>
<keyword evidence="3 4" id="KW-0408">Iron</keyword>
<evidence type="ECO:0000259" key="6">
    <source>
        <dbReference type="PROSITE" id="PS51007"/>
    </source>
</evidence>
<dbReference type="Gene3D" id="1.10.760.10">
    <property type="entry name" value="Cytochrome c-like domain"/>
    <property type="match status" value="1"/>
</dbReference>
<dbReference type="SUPFAM" id="SSF46626">
    <property type="entry name" value="Cytochrome c"/>
    <property type="match status" value="1"/>
</dbReference>
<dbReference type="PROSITE" id="PS51007">
    <property type="entry name" value="CYTC"/>
    <property type="match status" value="1"/>
</dbReference>
<dbReference type="GO" id="GO:0009055">
    <property type="term" value="F:electron transfer activity"/>
    <property type="evidence" value="ECO:0007669"/>
    <property type="project" value="InterPro"/>
</dbReference>
<evidence type="ECO:0000256" key="5">
    <source>
        <dbReference type="SAM" id="SignalP"/>
    </source>
</evidence>
<feature type="signal peptide" evidence="5">
    <location>
        <begin position="1"/>
        <end position="20"/>
    </location>
</feature>
<keyword evidence="1 4" id="KW-0349">Heme</keyword>
<dbReference type="AlphaFoldDB" id="E6V6Z5"/>
<evidence type="ECO:0000256" key="4">
    <source>
        <dbReference type="PROSITE-ProRule" id="PRU00433"/>
    </source>
</evidence>
<sequence length="129" mass="13064">MAAPSATFAALAALLLAALASGCELGERDLPYGGAPSAQRVAGQRLLAQYQCGSCHAIPGVPIAQGAVGPPLSAYGRRSYIAGHLPNRPDTLAQWIVAPAALVPGTAMPAMGVSPQDARDMAAYLLALE</sequence>
<feature type="domain" description="Cytochrome c" evidence="6">
    <location>
        <begin position="38"/>
        <end position="129"/>
    </location>
</feature>
<evidence type="ECO:0000313" key="7">
    <source>
        <dbReference type="EMBL" id="ADU37199.1"/>
    </source>
</evidence>
<reference evidence="8" key="1">
    <citation type="submission" date="2010-12" db="EMBL/GenBank/DDBJ databases">
        <title>Complete sequence of Variovorax paradoxus EPS.</title>
        <authorList>
            <consortium name="US DOE Joint Genome Institute"/>
            <person name="Lucas S."/>
            <person name="Copeland A."/>
            <person name="Lapidus A."/>
            <person name="Cheng J.-F."/>
            <person name="Goodwin L."/>
            <person name="Pitluck S."/>
            <person name="Teshima H."/>
            <person name="Detter J.C."/>
            <person name="Han C."/>
            <person name="Tapia R."/>
            <person name="Land M."/>
            <person name="Hauser L."/>
            <person name="Kyrpides N."/>
            <person name="Ivanova N."/>
            <person name="Ovchinnikova G."/>
            <person name="Orwin P."/>
            <person name="Han J.-I.G."/>
            <person name="Woyke T."/>
        </authorList>
    </citation>
    <scope>NUCLEOTIDE SEQUENCE [LARGE SCALE GENOMIC DNA]</scope>
    <source>
        <strain evidence="8">EPS</strain>
    </source>
</reference>
<dbReference type="KEGG" id="vpe:Varpa_3012"/>
<dbReference type="Pfam" id="PF00034">
    <property type="entry name" value="Cytochrom_C"/>
    <property type="match status" value="1"/>
</dbReference>
<organism evidence="7 8">
    <name type="scientific">Variovorax paradoxus (strain EPS)</name>
    <dbReference type="NCBI Taxonomy" id="595537"/>
    <lineage>
        <taxon>Bacteria</taxon>
        <taxon>Pseudomonadati</taxon>
        <taxon>Pseudomonadota</taxon>
        <taxon>Betaproteobacteria</taxon>
        <taxon>Burkholderiales</taxon>
        <taxon>Comamonadaceae</taxon>
        <taxon>Variovorax</taxon>
    </lineage>
</organism>
<dbReference type="Proteomes" id="UP000008917">
    <property type="component" value="Chromosome"/>
</dbReference>
<evidence type="ECO:0000256" key="2">
    <source>
        <dbReference type="ARBA" id="ARBA00022723"/>
    </source>
</evidence>
<gene>
    <name evidence="7" type="ordered locus">Varpa_3012</name>
</gene>
<evidence type="ECO:0000256" key="3">
    <source>
        <dbReference type="ARBA" id="ARBA00023004"/>
    </source>
</evidence>
<dbReference type="InterPro" id="IPR009056">
    <property type="entry name" value="Cyt_c-like_dom"/>
</dbReference>
<dbReference type="InterPro" id="IPR036909">
    <property type="entry name" value="Cyt_c-like_dom_sf"/>
</dbReference>
<evidence type="ECO:0000313" key="8">
    <source>
        <dbReference type="Proteomes" id="UP000008917"/>
    </source>
</evidence>
<keyword evidence="2 4" id="KW-0479">Metal-binding</keyword>
<protein>
    <submittedName>
        <fullName evidence="7">Putative cytochrome c</fullName>
    </submittedName>
</protein>
<dbReference type="RefSeq" id="WP_013541427.1">
    <property type="nucleotide sequence ID" value="NC_014931.1"/>
</dbReference>
<accession>E6V6Z5</accession>
<dbReference type="GO" id="GO:0046872">
    <property type="term" value="F:metal ion binding"/>
    <property type="evidence" value="ECO:0007669"/>
    <property type="project" value="UniProtKB-KW"/>
</dbReference>
<dbReference type="HOGENOM" id="CLU_122806_0_0_4"/>
<reference evidence="7 8" key="2">
    <citation type="journal article" date="2013" name="Genome Announc.">
        <title>Genome of the Root-Associated Plant Growth-Promoting Bacterium Variovorax paradoxus Strain EPS.</title>
        <authorList>
            <person name="Han J.I."/>
            <person name="Spain J.C."/>
            <person name="Leadbetter J.R."/>
            <person name="Ovchinnikova G."/>
            <person name="Goodwin L.A."/>
            <person name="Han C.S."/>
            <person name="Woyke T."/>
            <person name="Davenport K.W."/>
            <person name="Orwin P.M."/>
        </authorList>
    </citation>
    <scope>NUCLEOTIDE SEQUENCE [LARGE SCALE GENOMIC DNA]</scope>
    <source>
        <strain evidence="7 8">EPS</strain>
    </source>
</reference>
<name>E6V6Z5_VARPE</name>
<keyword evidence="5" id="KW-0732">Signal</keyword>
<feature type="chain" id="PRO_5003213091" evidence="5">
    <location>
        <begin position="21"/>
        <end position="129"/>
    </location>
</feature>
<dbReference type="OrthoDB" id="3540130at2"/>